<organism evidence="1 2">
    <name type="scientific">Paenibacillus sacheonensis</name>
    <dbReference type="NCBI Taxonomy" id="742054"/>
    <lineage>
        <taxon>Bacteria</taxon>
        <taxon>Bacillati</taxon>
        <taxon>Bacillota</taxon>
        <taxon>Bacilli</taxon>
        <taxon>Bacillales</taxon>
        <taxon>Paenibacillaceae</taxon>
        <taxon>Paenibacillus</taxon>
    </lineage>
</organism>
<name>A0A7X5BXP4_9BACL</name>
<keyword evidence="2" id="KW-1185">Reference proteome</keyword>
<dbReference type="OrthoDB" id="7062363at2"/>
<reference evidence="1 2" key="1">
    <citation type="submission" date="2020-01" db="EMBL/GenBank/DDBJ databases">
        <title>Paenibacillus soybeanensis sp. nov. isolated from the nodules of soybean (Glycine max(L.) Merr).</title>
        <authorList>
            <person name="Wang H."/>
        </authorList>
    </citation>
    <scope>NUCLEOTIDE SEQUENCE [LARGE SCALE GENOMIC DNA]</scope>
    <source>
        <strain evidence="1 2">DSM 23054</strain>
    </source>
</reference>
<gene>
    <name evidence="1" type="ORF">GT003_17135</name>
</gene>
<dbReference type="EMBL" id="JAAAMU010000008">
    <property type="protein sequence ID" value="NBC70728.1"/>
    <property type="molecule type" value="Genomic_DNA"/>
</dbReference>
<protein>
    <submittedName>
        <fullName evidence="1">Uncharacterized protein</fullName>
    </submittedName>
</protein>
<sequence>MRREEMTLQAGRLFYSQVRCRVDVATWITLVAGIHFAAPKLQVASSAITGIGSGTSWPRNFVIALIAETIAIQPIARYAMVRLHGAQEKKLRAGQSV</sequence>
<dbReference type="Proteomes" id="UP000558113">
    <property type="component" value="Unassembled WGS sequence"/>
</dbReference>
<comment type="caution">
    <text evidence="1">The sequence shown here is derived from an EMBL/GenBank/DDBJ whole genome shotgun (WGS) entry which is preliminary data.</text>
</comment>
<evidence type="ECO:0000313" key="1">
    <source>
        <dbReference type="EMBL" id="NBC70728.1"/>
    </source>
</evidence>
<proteinExistence type="predicted"/>
<accession>A0A7X5BXP4</accession>
<dbReference type="AlphaFoldDB" id="A0A7X5BXP4"/>
<evidence type="ECO:0000313" key="2">
    <source>
        <dbReference type="Proteomes" id="UP000558113"/>
    </source>
</evidence>
<dbReference type="RefSeq" id="WP_161699968.1">
    <property type="nucleotide sequence ID" value="NZ_JAAAMU010000008.1"/>
</dbReference>